<evidence type="ECO:0000313" key="2">
    <source>
        <dbReference type="Proteomes" id="UP000466442"/>
    </source>
</evidence>
<protein>
    <submittedName>
        <fullName evidence="1">Uncharacterized protein</fullName>
    </submittedName>
</protein>
<accession>A0A8S9X799</accession>
<proteinExistence type="predicted"/>
<comment type="caution">
    <text evidence="1">The sequence shown here is derived from an EMBL/GenBank/DDBJ whole genome shotgun (WGS) entry which is preliminary data.</text>
</comment>
<keyword evidence="2" id="KW-1185">Reference proteome</keyword>
<evidence type="ECO:0000313" key="1">
    <source>
        <dbReference type="EMBL" id="KAF6204833.1"/>
    </source>
</evidence>
<name>A0A8S9X799_APOLU</name>
<reference evidence="1" key="1">
    <citation type="journal article" date="2021" name="Mol. Ecol. Resour.">
        <title>Apolygus lucorum genome provides insights into omnivorousness and mesophyll feeding.</title>
        <authorList>
            <person name="Liu Y."/>
            <person name="Liu H."/>
            <person name="Wang H."/>
            <person name="Huang T."/>
            <person name="Liu B."/>
            <person name="Yang B."/>
            <person name="Yin L."/>
            <person name="Li B."/>
            <person name="Zhang Y."/>
            <person name="Zhang S."/>
            <person name="Jiang F."/>
            <person name="Zhang X."/>
            <person name="Ren Y."/>
            <person name="Wang B."/>
            <person name="Wang S."/>
            <person name="Lu Y."/>
            <person name="Wu K."/>
            <person name="Fan W."/>
            <person name="Wang G."/>
        </authorList>
    </citation>
    <scope>NUCLEOTIDE SEQUENCE</scope>
    <source>
        <strain evidence="1">12Hb</strain>
    </source>
</reference>
<dbReference type="EMBL" id="WIXP02000009">
    <property type="protein sequence ID" value="KAF6204833.1"/>
    <property type="molecule type" value="Genomic_DNA"/>
</dbReference>
<gene>
    <name evidence="1" type="ORF">GE061_018996</name>
</gene>
<dbReference type="Proteomes" id="UP000466442">
    <property type="component" value="Linkage Group LG9"/>
</dbReference>
<organism evidence="1 2">
    <name type="scientific">Apolygus lucorum</name>
    <name type="common">Small green plant bug</name>
    <name type="synonym">Lygocoris lucorum</name>
    <dbReference type="NCBI Taxonomy" id="248454"/>
    <lineage>
        <taxon>Eukaryota</taxon>
        <taxon>Metazoa</taxon>
        <taxon>Ecdysozoa</taxon>
        <taxon>Arthropoda</taxon>
        <taxon>Hexapoda</taxon>
        <taxon>Insecta</taxon>
        <taxon>Pterygota</taxon>
        <taxon>Neoptera</taxon>
        <taxon>Paraneoptera</taxon>
        <taxon>Hemiptera</taxon>
        <taxon>Heteroptera</taxon>
        <taxon>Panheteroptera</taxon>
        <taxon>Cimicomorpha</taxon>
        <taxon>Miridae</taxon>
        <taxon>Mirini</taxon>
        <taxon>Apolygus</taxon>
    </lineage>
</organism>
<dbReference type="AlphaFoldDB" id="A0A8S9X799"/>
<sequence length="106" mass="12223">MPKLWIRRVAAQANFYAICPKKMYSSIHTPLDLQLTMPKLWIRRVAAQANFYAICPKKMYSRFGSASFFQEGNVVFSLYSGSQLRDHSLLRVISGYQQPLATNTMR</sequence>